<feature type="compositionally biased region" description="Basic residues" evidence="1">
    <location>
        <begin position="165"/>
        <end position="178"/>
    </location>
</feature>
<comment type="caution">
    <text evidence="2">The sequence shown here is derived from an EMBL/GenBank/DDBJ whole genome shotgun (WGS) entry which is preliminary data.</text>
</comment>
<organism evidence="2 3">
    <name type="scientific">Goodea atripinnis</name>
    <dbReference type="NCBI Taxonomy" id="208336"/>
    <lineage>
        <taxon>Eukaryota</taxon>
        <taxon>Metazoa</taxon>
        <taxon>Chordata</taxon>
        <taxon>Craniata</taxon>
        <taxon>Vertebrata</taxon>
        <taxon>Euteleostomi</taxon>
        <taxon>Actinopterygii</taxon>
        <taxon>Neopterygii</taxon>
        <taxon>Teleostei</taxon>
        <taxon>Neoteleostei</taxon>
        <taxon>Acanthomorphata</taxon>
        <taxon>Ovalentaria</taxon>
        <taxon>Atherinomorphae</taxon>
        <taxon>Cyprinodontiformes</taxon>
        <taxon>Goodeidae</taxon>
        <taxon>Goodea</taxon>
    </lineage>
</organism>
<evidence type="ECO:0000313" key="2">
    <source>
        <dbReference type="EMBL" id="MEQ2175181.1"/>
    </source>
</evidence>
<dbReference type="Proteomes" id="UP001476798">
    <property type="component" value="Unassembled WGS sequence"/>
</dbReference>
<feature type="compositionally biased region" description="Polar residues" evidence="1">
    <location>
        <begin position="15"/>
        <end position="29"/>
    </location>
</feature>
<dbReference type="EMBL" id="JAHRIO010051118">
    <property type="protein sequence ID" value="MEQ2175181.1"/>
    <property type="molecule type" value="Genomic_DNA"/>
</dbReference>
<gene>
    <name evidence="2" type="ORF">GOODEAATRI_015448</name>
</gene>
<name>A0ABV0NW37_9TELE</name>
<reference evidence="2 3" key="1">
    <citation type="submission" date="2021-06" db="EMBL/GenBank/DDBJ databases">
        <authorList>
            <person name="Palmer J.M."/>
        </authorList>
    </citation>
    <scope>NUCLEOTIDE SEQUENCE [LARGE SCALE GENOMIC DNA]</scope>
    <source>
        <strain evidence="2 3">GA_2019</strain>
        <tissue evidence="2">Muscle</tissue>
    </source>
</reference>
<feature type="compositionally biased region" description="Polar residues" evidence="1">
    <location>
        <begin position="149"/>
        <end position="158"/>
    </location>
</feature>
<protein>
    <submittedName>
        <fullName evidence="2">Uncharacterized protein</fullName>
    </submittedName>
</protein>
<evidence type="ECO:0000313" key="3">
    <source>
        <dbReference type="Proteomes" id="UP001476798"/>
    </source>
</evidence>
<feature type="compositionally biased region" description="Basic residues" evidence="1">
    <location>
        <begin position="1"/>
        <end position="12"/>
    </location>
</feature>
<feature type="region of interest" description="Disordered" evidence="1">
    <location>
        <begin position="1"/>
        <end position="178"/>
    </location>
</feature>
<keyword evidence="3" id="KW-1185">Reference proteome</keyword>
<evidence type="ECO:0000256" key="1">
    <source>
        <dbReference type="SAM" id="MobiDB-lite"/>
    </source>
</evidence>
<proteinExistence type="predicted"/>
<feature type="compositionally biased region" description="Basic and acidic residues" evidence="1">
    <location>
        <begin position="94"/>
        <end position="108"/>
    </location>
</feature>
<accession>A0ABV0NW37</accession>
<sequence>MSTHKKHSHRHTQLKDTQQWTSYTHTPHTYSILPGPGTDTLEGQPAHGHRRWSPSFGVETGRLPQHQPRLVPAPPEIQRPLPRPRPSAPTPVHNDPRPHPERGPHTKEGCLVQMGLPNQSHPWNPPMNSNLNPMSPPTLHKPQHESSHRATPNQNTDITHAPEPKHHRSPPHRVTPHR</sequence>
<feature type="compositionally biased region" description="Pro residues" evidence="1">
    <location>
        <begin position="71"/>
        <end position="89"/>
    </location>
</feature>